<gene>
    <name evidence="4" type="ORF">BDV96DRAFT_636607</name>
</gene>
<dbReference type="EMBL" id="ML977346">
    <property type="protein sequence ID" value="KAF2108604.1"/>
    <property type="molecule type" value="Genomic_DNA"/>
</dbReference>
<evidence type="ECO:0000256" key="1">
    <source>
        <dbReference type="SAM" id="MobiDB-lite"/>
    </source>
</evidence>
<keyword evidence="2" id="KW-1133">Transmembrane helix</keyword>
<feature type="compositionally biased region" description="Basic and acidic residues" evidence="1">
    <location>
        <begin position="286"/>
        <end position="311"/>
    </location>
</feature>
<dbReference type="Proteomes" id="UP000799770">
    <property type="component" value="Unassembled WGS sequence"/>
</dbReference>
<feature type="compositionally biased region" description="Low complexity" evidence="1">
    <location>
        <begin position="177"/>
        <end position="189"/>
    </location>
</feature>
<keyword evidence="2" id="KW-0472">Membrane</keyword>
<feature type="region of interest" description="Disordered" evidence="1">
    <location>
        <begin position="177"/>
        <end position="205"/>
    </location>
</feature>
<proteinExistence type="predicted"/>
<evidence type="ECO:0008006" key="6">
    <source>
        <dbReference type="Google" id="ProtNLM"/>
    </source>
</evidence>
<protein>
    <recommendedName>
        <fullName evidence="6">Mid2 domain-containing protein</fullName>
    </recommendedName>
</protein>
<evidence type="ECO:0000256" key="2">
    <source>
        <dbReference type="SAM" id="Phobius"/>
    </source>
</evidence>
<feature type="region of interest" description="Disordered" evidence="1">
    <location>
        <begin position="244"/>
        <end position="311"/>
    </location>
</feature>
<feature type="compositionally biased region" description="Polar residues" evidence="1">
    <location>
        <begin position="194"/>
        <end position="205"/>
    </location>
</feature>
<name>A0A6A5YPH2_9PLEO</name>
<feature type="transmembrane region" description="Helical" evidence="2">
    <location>
        <begin position="214"/>
        <end position="239"/>
    </location>
</feature>
<reference evidence="4" key="1">
    <citation type="journal article" date="2020" name="Stud. Mycol.">
        <title>101 Dothideomycetes genomes: a test case for predicting lifestyles and emergence of pathogens.</title>
        <authorList>
            <person name="Haridas S."/>
            <person name="Albert R."/>
            <person name="Binder M."/>
            <person name="Bloem J."/>
            <person name="Labutti K."/>
            <person name="Salamov A."/>
            <person name="Andreopoulos B."/>
            <person name="Baker S."/>
            <person name="Barry K."/>
            <person name="Bills G."/>
            <person name="Bluhm B."/>
            <person name="Cannon C."/>
            <person name="Castanera R."/>
            <person name="Culley D."/>
            <person name="Daum C."/>
            <person name="Ezra D."/>
            <person name="Gonzalez J."/>
            <person name="Henrissat B."/>
            <person name="Kuo A."/>
            <person name="Liang C."/>
            <person name="Lipzen A."/>
            <person name="Lutzoni F."/>
            <person name="Magnuson J."/>
            <person name="Mondo S."/>
            <person name="Nolan M."/>
            <person name="Ohm R."/>
            <person name="Pangilinan J."/>
            <person name="Park H.-J."/>
            <person name="Ramirez L."/>
            <person name="Alfaro M."/>
            <person name="Sun H."/>
            <person name="Tritt A."/>
            <person name="Yoshinaga Y."/>
            <person name="Zwiers L.-H."/>
            <person name="Turgeon B."/>
            <person name="Goodwin S."/>
            <person name="Spatafora J."/>
            <person name="Crous P."/>
            <person name="Grigoriev I."/>
        </authorList>
    </citation>
    <scope>NUCLEOTIDE SEQUENCE</scope>
    <source>
        <strain evidence="4">CBS 627.86</strain>
    </source>
</reference>
<feature type="signal peptide" evidence="3">
    <location>
        <begin position="1"/>
        <end position="25"/>
    </location>
</feature>
<feature type="compositionally biased region" description="Basic and acidic residues" evidence="1">
    <location>
        <begin position="257"/>
        <end position="267"/>
    </location>
</feature>
<dbReference type="AlphaFoldDB" id="A0A6A5YPH2"/>
<evidence type="ECO:0000313" key="4">
    <source>
        <dbReference type="EMBL" id="KAF2108604.1"/>
    </source>
</evidence>
<keyword evidence="5" id="KW-1185">Reference proteome</keyword>
<keyword evidence="2" id="KW-0812">Transmembrane</keyword>
<sequence length="311" mass="33342">MILTCKMLLIGTSFMLALYCAGVAAQTERESIGSFINPGPQLSKQPPLSQNPVWKLGSVQNIRWNFTNPIQAYSMDVIPINVTGKTPTIAGQFGIYTKYSSEQEKGDFDWVVTSDSYDVATYPVFMIEMTTAQDDKGISYSFNSEFFNISDAGPSSATTVSTVTQMISTASLVTTTSSLLSDPSPTSGTAVPAFSSTPKAASNAQETDNNNLPIALGVGLGVGIPIVLALAAMGALTLVRRRRSNTDGQAPSPTDGLVEKDGDDYKPPVELPLVAEKQPMELSSDAEPRDPQELPAYERTKNKVEPQELPT</sequence>
<keyword evidence="3" id="KW-0732">Signal</keyword>
<organism evidence="4 5">
    <name type="scientific">Lophiotrema nucula</name>
    <dbReference type="NCBI Taxonomy" id="690887"/>
    <lineage>
        <taxon>Eukaryota</taxon>
        <taxon>Fungi</taxon>
        <taxon>Dikarya</taxon>
        <taxon>Ascomycota</taxon>
        <taxon>Pezizomycotina</taxon>
        <taxon>Dothideomycetes</taxon>
        <taxon>Pleosporomycetidae</taxon>
        <taxon>Pleosporales</taxon>
        <taxon>Lophiotremataceae</taxon>
        <taxon>Lophiotrema</taxon>
    </lineage>
</organism>
<feature type="chain" id="PRO_5025623449" description="Mid2 domain-containing protein" evidence="3">
    <location>
        <begin position="26"/>
        <end position="311"/>
    </location>
</feature>
<accession>A0A6A5YPH2</accession>
<evidence type="ECO:0000313" key="5">
    <source>
        <dbReference type="Proteomes" id="UP000799770"/>
    </source>
</evidence>
<evidence type="ECO:0000256" key="3">
    <source>
        <dbReference type="SAM" id="SignalP"/>
    </source>
</evidence>